<evidence type="ECO:0000313" key="1">
    <source>
        <dbReference type="EMBL" id="KAK8016072.1"/>
    </source>
</evidence>
<dbReference type="Proteomes" id="UP001444661">
    <property type="component" value="Unassembled WGS sequence"/>
</dbReference>
<proteinExistence type="predicted"/>
<protein>
    <submittedName>
        <fullName evidence="1">Uncharacterized protein</fullName>
    </submittedName>
</protein>
<name>A0ABR1RMP7_9PEZI</name>
<organism evidence="1 2">
    <name type="scientific">Apiospora rasikravindrae</name>
    <dbReference type="NCBI Taxonomy" id="990691"/>
    <lineage>
        <taxon>Eukaryota</taxon>
        <taxon>Fungi</taxon>
        <taxon>Dikarya</taxon>
        <taxon>Ascomycota</taxon>
        <taxon>Pezizomycotina</taxon>
        <taxon>Sordariomycetes</taxon>
        <taxon>Xylariomycetidae</taxon>
        <taxon>Amphisphaeriales</taxon>
        <taxon>Apiosporaceae</taxon>
        <taxon>Apiospora</taxon>
    </lineage>
</organism>
<gene>
    <name evidence="1" type="ORF">PG993_014261</name>
</gene>
<dbReference type="EMBL" id="JAQQWK010000014">
    <property type="protein sequence ID" value="KAK8016072.1"/>
    <property type="molecule type" value="Genomic_DNA"/>
</dbReference>
<reference evidence="1 2" key="1">
    <citation type="submission" date="2023-01" db="EMBL/GenBank/DDBJ databases">
        <title>Analysis of 21 Apiospora genomes using comparative genomics revels a genus with tremendous synthesis potential of carbohydrate active enzymes and secondary metabolites.</title>
        <authorList>
            <person name="Sorensen T."/>
        </authorList>
    </citation>
    <scope>NUCLEOTIDE SEQUENCE [LARGE SCALE GENOMIC DNA]</scope>
    <source>
        <strain evidence="1 2">CBS 33761</strain>
    </source>
</reference>
<sequence length="239" mass="27015">MDSPTDRIVLDSEDPIDELADALHELQLDRSDTESPNRFMSLAQTVVTSDTIEFFTMHYKAALIDWIVTTTFQTLDTLISGTQGKYISRLAHVQLLRVFDSLEDLVAADRSSGSVRAKHGLTNLSIVIDLYQDAQTTRASRCRLHEKRRAIKRYAVLAGPSPIILLLYTDVVDKIVKDFATIDENALRLLAFYIHQNMPPKLLRTCIFLAETAEWSLRLGQPYNICEVKNRIAEICSTA</sequence>
<comment type="caution">
    <text evidence="1">The sequence shown here is derived from an EMBL/GenBank/DDBJ whole genome shotgun (WGS) entry which is preliminary data.</text>
</comment>
<accession>A0ABR1RMP7</accession>
<evidence type="ECO:0000313" key="2">
    <source>
        <dbReference type="Proteomes" id="UP001444661"/>
    </source>
</evidence>
<keyword evidence="2" id="KW-1185">Reference proteome</keyword>